<evidence type="ECO:0000256" key="3">
    <source>
        <dbReference type="ARBA" id="ARBA00022450"/>
    </source>
</evidence>
<dbReference type="InterPro" id="IPR001242">
    <property type="entry name" value="Condensation_dom"/>
</dbReference>
<dbReference type="InterPro" id="IPR023213">
    <property type="entry name" value="CAT-like_dom_sf"/>
</dbReference>
<organism evidence="8 9">
    <name type="scientific">Amycolatopsis antarctica</name>
    <dbReference type="NCBI Taxonomy" id="1854586"/>
    <lineage>
        <taxon>Bacteria</taxon>
        <taxon>Bacillati</taxon>
        <taxon>Actinomycetota</taxon>
        <taxon>Actinomycetes</taxon>
        <taxon>Pseudonocardiales</taxon>
        <taxon>Pseudonocardiaceae</taxon>
        <taxon>Amycolatopsis</taxon>
    </lineage>
</organism>
<dbReference type="PANTHER" id="PTHR45527">
    <property type="entry name" value="NONRIBOSOMAL PEPTIDE SYNTHETASE"/>
    <property type="match status" value="1"/>
</dbReference>
<dbReference type="GO" id="GO:0008610">
    <property type="term" value="P:lipid biosynthetic process"/>
    <property type="evidence" value="ECO:0007669"/>
    <property type="project" value="UniProtKB-ARBA"/>
</dbReference>
<dbReference type="GO" id="GO:0003824">
    <property type="term" value="F:catalytic activity"/>
    <property type="evidence" value="ECO:0007669"/>
    <property type="project" value="InterPro"/>
</dbReference>
<dbReference type="Gene3D" id="2.30.38.10">
    <property type="entry name" value="Luciferase, Domain 3"/>
    <property type="match status" value="2"/>
</dbReference>
<dbReference type="SMART" id="SM00823">
    <property type="entry name" value="PKS_PP"/>
    <property type="match status" value="2"/>
</dbReference>
<evidence type="ECO:0000256" key="5">
    <source>
        <dbReference type="ARBA" id="ARBA00022737"/>
    </source>
</evidence>
<dbReference type="InterPro" id="IPR025110">
    <property type="entry name" value="AMP-bd_C"/>
</dbReference>
<dbReference type="InterPro" id="IPR000873">
    <property type="entry name" value="AMP-dep_synth/lig_dom"/>
</dbReference>
<dbReference type="Gene3D" id="3.30.300.30">
    <property type="match status" value="2"/>
</dbReference>
<dbReference type="CDD" id="cd05930">
    <property type="entry name" value="A_NRPS"/>
    <property type="match status" value="1"/>
</dbReference>
<dbReference type="InterPro" id="IPR020806">
    <property type="entry name" value="PKS_PP-bd"/>
</dbReference>
<reference evidence="8 9" key="1">
    <citation type="submission" date="2017-07" db="EMBL/GenBank/DDBJ databases">
        <title>Amycolatopsis antarcticus sp. nov., isolated from the surface of an Antarcticus brown macroalga.</title>
        <authorList>
            <person name="Wang J."/>
            <person name="Leiva S."/>
            <person name="Huang J."/>
            <person name="Huang Y."/>
        </authorList>
    </citation>
    <scope>NUCLEOTIDE SEQUENCE [LARGE SCALE GENOMIC DNA]</scope>
    <source>
        <strain evidence="8 9">AU-G6</strain>
    </source>
</reference>
<dbReference type="Pfam" id="PF13193">
    <property type="entry name" value="AMP-binding_C"/>
    <property type="match status" value="2"/>
</dbReference>
<evidence type="ECO:0000259" key="7">
    <source>
        <dbReference type="PROSITE" id="PS50075"/>
    </source>
</evidence>
<dbReference type="InterPro" id="IPR010071">
    <property type="entry name" value="AA_adenyl_dom"/>
</dbReference>
<dbReference type="InParanoid" id="A0A263D0D1"/>
<evidence type="ECO:0000313" key="8">
    <source>
        <dbReference type="EMBL" id="OZM71811.1"/>
    </source>
</evidence>
<dbReference type="CDD" id="cd19543">
    <property type="entry name" value="DCL_NRPS"/>
    <property type="match status" value="2"/>
</dbReference>
<evidence type="ECO:0000256" key="4">
    <source>
        <dbReference type="ARBA" id="ARBA00022553"/>
    </source>
</evidence>
<dbReference type="SUPFAM" id="SSF47336">
    <property type="entry name" value="ACP-like"/>
    <property type="match status" value="2"/>
</dbReference>
<dbReference type="GO" id="GO:0005829">
    <property type="term" value="C:cytosol"/>
    <property type="evidence" value="ECO:0007669"/>
    <property type="project" value="TreeGrafter"/>
</dbReference>
<dbReference type="PANTHER" id="PTHR45527:SF1">
    <property type="entry name" value="FATTY ACID SYNTHASE"/>
    <property type="match status" value="1"/>
</dbReference>
<dbReference type="InterPro" id="IPR045851">
    <property type="entry name" value="AMP-bd_C_sf"/>
</dbReference>
<dbReference type="Proteomes" id="UP000242444">
    <property type="component" value="Unassembled WGS sequence"/>
</dbReference>
<keyword evidence="9" id="KW-1185">Reference proteome</keyword>
<dbReference type="Pfam" id="PF00501">
    <property type="entry name" value="AMP-binding"/>
    <property type="match status" value="2"/>
</dbReference>
<comment type="cofactor">
    <cofactor evidence="1">
        <name>pantetheine 4'-phosphate</name>
        <dbReference type="ChEBI" id="CHEBI:47942"/>
    </cofactor>
</comment>
<accession>A0A263D0D1</accession>
<evidence type="ECO:0000256" key="1">
    <source>
        <dbReference type="ARBA" id="ARBA00001957"/>
    </source>
</evidence>
<evidence type="ECO:0000313" key="9">
    <source>
        <dbReference type="Proteomes" id="UP000242444"/>
    </source>
</evidence>
<dbReference type="GO" id="GO:0044550">
    <property type="term" value="P:secondary metabolite biosynthetic process"/>
    <property type="evidence" value="ECO:0007669"/>
    <property type="project" value="UniProtKB-ARBA"/>
</dbReference>
<proteinExistence type="inferred from homology"/>
<dbReference type="SUPFAM" id="SSF56801">
    <property type="entry name" value="Acetyl-CoA synthetase-like"/>
    <property type="match status" value="2"/>
</dbReference>
<dbReference type="OrthoDB" id="2472181at2"/>
<evidence type="ECO:0000256" key="6">
    <source>
        <dbReference type="ARBA" id="ARBA00023194"/>
    </source>
</evidence>
<evidence type="ECO:0000256" key="2">
    <source>
        <dbReference type="ARBA" id="ARBA00006432"/>
    </source>
</evidence>
<keyword evidence="3" id="KW-0596">Phosphopantetheine</keyword>
<feature type="domain" description="Carrier" evidence="7">
    <location>
        <begin position="2513"/>
        <end position="2587"/>
    </location>
</feature>
<name>A0A263D0D1_9PSEU</name>
<dbReference type="InterPro" id="IPR020845">
    <property type="entry name" value="AMP-binding_CS"/>
</dbReference>
<dbReference type="Gene3D" id="3.30.559.10">
    <property type="entry name" value="Chloramphenicol acetyltransferase-like domain"/>
    <property type="match status" value="4"/>
</dbReference>
<dbReference type="InterPro" id="IPR006162">
    <property type="entry name" value="Ppantetheine_attach_site"/>
</dbReference>
<dbReference type="GO" id="GO:0017000">
    <property type="term" value="P:antibiotic biosynthetic process"/>
    <property type="evidence" value="ECO:0007669"/>
    <property type="project" value="UniProtKB-KW"/>
</dbReference>
<dbReference type="Gene3D" id="1.10.1200.10">
    <property type="entry name" value="ACP-like"/>
    <property type="match status" value="2"/>
</dbReference>
<dbReference type="NCBIfam" id="TIGR01720">
    <property type="entry name" value="NRPS-para261"/>
    <property type="match status" value="1"/>
</dbReference>
<dbReference type="FunFam" id="2.30.38.10:FF:000001">
    <property type="entry name" value="Non-ribosomal peptide synthetase PvdI"/>
    <property type="match status" value="1"/>
</dbReference>
<comment type="similarity">
    <text evidence="2">Belongs to the ATP-dependent AMP-binding enzyme family.</text>
</comment>
<dbReference type="Pfam" id="PF00550">
    <property type="entry name" value="PP-binding"/>
    <property type="match status" value="2"/>
</dbReference>
<comment type="caution">
    <text evidence="8">The sequence shown here is derived from an EMBL/GenBank/DDBJ whole genome shotgun (WGS) entry which is preliminary data.</text>
</comment>
<keyword evidence="5" id="KW-0677">Repeat</keyword>
<dbReference type="FunFam" id="3.40.50.980:FF:000001">
    <property type="entry name" value="Non-ribosomal peptide synthetase"/>
    <property type="match status" value="2"/>
</dbReference>
<gene>
    <name evidence="8" type="ORF">CFN78_18465</name>
</gene>
<dbReference type="EMBL" id="NKYE01000011">
    <property type="protein sequence ID" value="OZM71811.1"/>
    <property type="molecule type" value="Genomic_DNA"/>
</dbReference>
<dbReference type="Gene3D" id="3.40.50.980">
    <property type="match status" value="4"/>
</dbReference>
<protein>
    <submittedName>
        <fullName evidence="8">Non-ribosomal peptide synthetase</fullName>
    </submittedName>
</protein>
<sequence length="3057" mass="324569">MECFVTTPRGVQDVLPLSPLQEGLLFLSTWDSDDAGAADVYTVQQVFELEGEVDAARMRAAGEALLRRHPNLRAAFRPRRSGETVQVVPARVALPWREIDLADLGREERETELRRLLDADRRERFDLASPPLLRLRLIRRAADRATLVLTAHHLLLDGWSGPLVGEELLTLYGAGGDETSLPPAPAYRDYLAWLGGQDREAARETWRRSLDGLAEPTLLAPEAGNEGEFPAEHTVAVPAGRTAALTAWARGHGVTLNTVVQGLWAIVLGRLTGRRDVVFGTTVSGRPAELPGVERMIGLFINTLPVRVTLSPGETLPALLERLQAEQTALLDHQYLGLAEIQGLAGHGELFDTLTVFQSAPADEGSLRQADAAARLRVPEVSVTSVTHYPLTVVAVPGEELELLLAHRPGAVGTATVRRIGTALCELIGTLLDRPDTRVGAIGLATAEERELVLNGWNAAILPVDGETLPGMFAARAGSRPDATAVVDGDRTRTYGELHADAARLARLLIDRGAGPERIVGIAFGRGLDFLTAMLGVELAGAAYLPLDPAYPASRLIAMIEDARPLAVLTDTATAAGFPAAGAEMLALDDPAIAADLAARADGPVADRERVCPLRPDHPAYVIYTSGSTGRPKGVLLPHRGIPALVAMFAASVHSGPSGRVLHFASPAFDVSVAEVAMSLLSGGTAVVVPEDRRLGSELAGFAAEQRVTHLPVPPSALGTLAAAELPSGATVISGTDACTPELVERWTRDHPMFNAYGPTEATVNSTLWRCRPDAGVLIGVPDPGKRAYVLDAGLNPVPPGLPGELYLVGGLARGYLDRPALTASSFLADPHGAPGTRMYRTGDLVRWTGDGEIEFLGRIDQQVKIRGFRLEPGEVETALRALPGVDDAVAVVREDGPGVRRLVAYVSAGDGAAPEPLTLRAALAETLPGHAVPAAVVVLEALPLTVNAKVDRGRLASDAEFAPDLRALVGRTAPRTPRESVLAAAYAAVLGLPEVAAEDDFFTLGGDSILSLQVVSRARQQGLRVTPRQVFECRTVAALADAAVAADRPAPADTVGAVGPVPATPILAGLAERGGPIGRFSQWAVLRVPAGIGTARLTAVLRAITDHHAALRAVLADDWRLRVRPRGGADPAAGLLRVPTEGEPDPAEVHRYADRAEGELDPATGELLRAVWFDPGPDRPGRLLLVIHHLVVDGVSWRILAEDLASAWQAIEAGEQPALPPVPTSLRAWATRLGDRVPAHRPELPYWRAVLAPAASIAIRPLRVTDIADGLRERTVRLPVGTTRTLLTRLPEVFRAGIQDALLAALAVTVARTGAGRALVADTETHGRDDPEGLDLSRTVGWFTGLVPLRVDTAGLDLGEVLAGGPDAGRLLKRVKDSRLGAPARGTGHGLLRHLDEEASAVLAALPRPEVLVNYLGRFGAAEAGEERDWVPAGGLGGGTDPDSPVTHALEINASVTDGPGGPVLTASWAHPPEVLSDVDAETLVSGWLEALGALARHAAADGAGGYSVTDFPLVPLEQQEIDDAVAAVPGLTEVWPLSPLQEGMLFLSSFDDPDEAALDVYATQQVLELREAEPARLRRAAAALLRRHPNLRAGFRHLPSGRAVQIVDGDAELDWRSVDLSEVDAHDADSAQDKELRSIVEQERVRRFDLAAPPLLRFVLADLGGGRHRLLVTSHHIVLDGWSAPLLSEELLTLYGADGADAATPRPASYRRYLEWLVAQEREGARDSWRRALSELDGPTLLAEDGGQRAPALPEKLTVRVGEAETARLAAWARSSGLTVNTVVQVAWALLLGQVTGRRDVVFGATVSGRPADLTGVERMIGLFINTLPVRVTARVAETVGELLTRVQSEQAALLDHQYLGLSEIQRFADVGELFDTLLVFQSYPVDAEALRESERGSGVRVAGVDAEDATHYPLTLVVDPGPTLDLIVEYRADILGAERASTLVTRLAGLLARLPEEERTPVGRLDLLDPAERDLVLRRWNDTALPVEPTTVVAAVEQQVRRVPDAVALACRDTVLTYRELDARANALARALIARGAGPERIVALMLRRSEEFVVAMLGVLKSGAAYLPVDPDYPADRVRYMVADADPALLLTTADLAATTDPPCAVLALDDPGCRGELAAFGTEPVTDAERLRPLLPEHPVYVIYTSGSTGKPKGVVVPHRNLVNLFHNHDAVVLGPAARRRGRAALRIGHNWSFAFDASWQPMLGLLGGHELHVATDELRTDAEALARFLVEREIDFVEVTPSHFLQLAEAGLVSGGRCPLAVIGVGGEAVPDPLWTQVRAFAGTEGFNFYGPTECTVDTVVAAMADTDRPVIGRGVANTALYVLDDGLLPVPPGVRGELYIGGAQLARGYLGRGGLTAARFVANPFAGEGERMYRTGDVVRWSEDGRLEFLGRTDDQVKIRGFRVELGEVETALAAQEAVSDAVVVLRGTGTGATRLVGYAVAGSGRADGAALRERLAASLPEHLVPGAVVVLDALPLTPNGKVDRAALATADWAEPARDALGESRPPRNAMERTLAEILREVLGLREIGVTDDFFALGGDSILSMRVVGRARAAGLRLSPRRIFEHRTVAALAEVAEPLGERKESTVAAVGEIPPTPIMLIQRDRGGPVGRLSQSALLRVPAAVGTPVLAELVSHLLARHDILRATLRADWTMLVPEPGTPSAASVLRRVDVSGRLDEELADLFTAEFGEFERTVLELDPFAGDMVRAVWFDAGPGRPGRLLLMVHHMVIDAVSWRAIFDDVAEFGAARAEARAPVSTPAELSFRGWALRLRELAAGRGEELPYWRGVLAGADLTVADGPVDPVRDVISTGRNRSVAVGPEVTRELLTAVPAALGAGVQDVLLGALAVAAARRRGGGALLVEVEGHGREEEQVGGVDLSRTVGWFTTMYPMRIEAAGGAPEEAVRQACVARTSLPDNGIGFGLLRHLDPDAAAELGELPVPQVLFNYVGRFGAGAAEERDWMLAADAGALGGDVDPDAAATHPLSINASVADGPDGPRLTAELSYQPRVLPEEVLDGLAGEWTAVLAELAGGAGGPGCNEVEAAGESPSG</sequence>
<dbReference type="GO" id="GO:0043041">
    <property type="term" value="P:amino acid activation for nonribosomal peptide biosynthetic process"/>
    <property type="evidence" value="ECO:0007669"/>
    <property type="project" value="TreeGrafter"/>
</dbReference>
<dbReference type="FunFam" id="3.40.50.12780:FF:000012">
    <property type="entry name" value="Non-ribosomal peptide synthetase"/>
    <property type="match status" value="1"/>
</dbReference>
<dbReference type="PROSITE" id="PS00012">
    <property type="entry name" value="PHOSPHOPANTETHEINE"/>
    <property type="match status" value="2"/>
</dbReference>
<dbReference type="GO" id="GO:0031177">
    <property type="term" value="F:phosphopantetheine binding"/>
    <property type="evidence" value="ECO:0007669"/>
    <property type="project" value="InterPro"/>
</dbReference>
<dbReference type="PROSITE" id="PS00455">
    <property type="entry name" value="AMP_BINDING"/>
    <property type="match status" value="2"/>
</dbReference>
<dbReference type="InterPro" id="IPR009081">
    <property type="entry name" value="PP-bd_ACP"/>
</dbReference>
<dbReference type="NCBIfam" id="TIGR01733">
    <property type="entry name" value="AA-adenyl-dom"/>
    <property type="match status" value="2"/>
</dbReference>
<dbReference type="Pfam" id="PF00668">
    <property type="entry name" value="Condensation"/>
    <property type="match status" value="4"/>
</dbReference>
<dbReference type="PROSITE" id="PS50075">
    <property type="entry name" value="CARRIER"/>
    <property type="match status" value="2"/>
</dbReference>
<dbReference type="SUPFAM" id="SSF52777">
    <property type="entry name" value="CoA-dependent acyltransferases"/>
    <property type="match status" value="8"/>
</dbReference>
<keyword evidence="4" id="KW-0597">Phosphoprotein</keyword>
<dbReference type="Gene3D" id="3.30.559.30">
    <property type="entry name" value="Nonribosomal peptide synthetase, condensation domain"/>
    <property type="match status" value="4"/>
</dbReference>
<dbReference type="FunFam" id="3.30.300.30:FF:000010">
    <property type="entry name" value="Enterobactin synthetase component F"/>
    <property type="match status" value="1"/>
</dbReference>
<keyword evidence="6" id="KW-0045">Antibiotic biosynthesis</keyword>
<dbReference type="InterPro" id="IPR036736">
    <property type="entry name" value="ACP-like_sf"/>
</dbReference>
<dbReference type="InterPro" id="IPR010060">
    <property type="entry name" value="NRPS_synth"/>
</dbReference>
<feature type="domain" description="Carrier" evidence="7">
    <location>
        <begin position="974"/>
        <end position="1048"/>
    </location>
</feature>
<dbReference type="FunFam" id="1.10.1200.10:FF:000005">
    <property type="entry name" value="Nonribosomal peptide synthetase 1"/>
    <property type="match status" value="2"/>
</dbReference>